<evidence type="ECO:0000313" key="1">
    <source>
        <dbReference type="EMBL" id="TDQ80150.1"/>
    </source>
</evidence>
<protein>
    <submittedName>
        <fullName evidence="1">Uncharacterized protein</fullName>
    </submittedName>
</protein>
<dbReference type="RefSeq" id="WP_133583893.1">
    <property type="nucleotide sequence ID" value="NZ_SNYV01000011.1"/>
</dbReference>
<comment type="caution">
    <text evidence="1">The sequence shown here is derived from an EMBL/GenBank/DDBJ whole genome shotgun (WGS) entry which is preliminary data.</text>
</comment>
<dbReference type="Proteomes" id="UP000295292">
    <property type="component" value="Unassembled WGS sequence"/>
</dbReference>
<dbReference type="OrthoDB" id="1362641at2"/>
<organism evidence="1 2">
    <name type="scientific">Sphingobacterium yanglingense</name>
    <dbReference type="NCBI Taxonomy" id="1437280"/>
    <lineage>
        <taxon>Bacteria</taxon>
        <taxon>Pseudomonadati</taxon>
        <taxon>Bacteroidota</taxon>
        <taxon>Sphingobacteriia</taxon>
        <taxon>Sphingobacteriales</taxon>
        <taxon>Sphingobacteriaceae</taxon>
        <taxon>Sphingobacterium</taxon>
    </lineage>
</organism>
<keyword evidence="2" id="KW-1185">Reference proteome</keyword>
<sequence length="274" mass="29382">MKKKHYIWTKITIILIMLFSFINHSCVKDEATDSSTNKEFRCGTTLPIGYQCISFGGESAPTTYDIPELIGYWDENISDFCIQYKSDGTGVITFKASAFTKATTQRIKWGALITSKGAVETSNTGIIRIVHQSLEGSLDPQIALLAFKRSTKEWYGYDLKRVAACGTGNSGNGGSDGNGSGNTNAYPSGSGAISFWTKTDLGCGNITVSIGGQSKLISQYFGTMPNCGADGTATFILPAGNYTFSGSCVNITWNSTVTISAGVCTRMQLTSNKK</sequence>
<reference evidence="1 2" key="1">
    <citation type="submission" date="2019-03" db="EMBL/GenBank/DDBJ databases">
        <title>Genomic Encyclopedia of Archaeal and Bacterial Type Strains, Phase II (KMG-II): from individual species to whole genera.</title>
        <authorList>
            <person name="Goeker M."/>
        </authorList>
    </citation>
    <scope>NUCLEOTIDE SEQUENCE [LARGE SCALE GENOMIC DNA]</scope>
    <source>
        <strain evidence="1 2">DSM 28353</strain>
    </source>
</reference>
<accession>A0A4R6WIN7</accession>
<gene>
    <name evidence="1" type="ORF">CLV99_1605</name>
</gene>
<evidence type="ECO:0000313" key="2">
    <source>
        <dbReference type="Proteomes" id="UP000295292"/>
    </source>
</evidence>
<dbReference type="EMBL" id="SNYV01000011">
    <property type="protein sequence ID" value="TDQ80150.1"/>
    <property type="molecule type" value="Genomic_DNA"/>
</dbReference>
<proteinExistence type="predicted"/>
<name>A0A4R6WIN7_9SPHI</name>
<dbReference type="AlphaFoldDB" id="A0A4R6WIN7"/>